<keyword evidence="3" id="KW-1185">Reference proteome</keyword>
<accession>A0A395GYU7</accession>
<dbReference type="GeneID" id="37218551"/>
<organism evidence="2 3">
    <name type="scientific">Aspergillus ibericus CBS 121593</name>
    <dbReference type="NCBI Taxonomy" id="1448316"/>
    <lineage>
        <taxon>Eukaryota</taxon>
        <taxon>Fungi</taxon>
        <taxon>Dikarya</taxon>
        <taxon>Ascomycota</taxon>
        <taxon>Pezizomycotina</taxon>
        <taxon>Eurotiomycetes</taxon>
        <taxon>Eurotiomycetidae</taxon>
        <taxon>Eurotiales</taxon>
        <taxon>Aspergillaceae</taxon>
        <taxon>Aspergillus</taxon>
        <taxon>Aspergillus subgen. Circumdati</taxon>
    </lineage>
</organism>
<sequence>MVLGCRQLLALVPMPFLVRPDGLDALISGPSDTLDVHDLPVYMHGWCRRISVPAQGARLAPTEWSPRVGHLSPSQPPVRVSCVTSAEPTVHHPSASAQPRGLDRDRAPHKRQPCSLSGRRW</sequence>
<dbReference type="Proteomes" id="UP000249402">
    <property type="component" value="Unassembled WGS sequence"/>
</dbReference>
<protein>
    <submittedName>
        <fullName evidence="2">Uncharacterized protein</fullName>
    </submittedName>
</protein>
<dbReference type="RefSeq" id="XP_025573531.1">
    <property type="nucleotide sequence ID" value="XM_025713686.1"/>
</dbReference>
<evidence type="ECO:0000313" key="2">
    <source>
        <dbReference type="EMBL" id="RAK99203.1"/>
    </source>
</evidence>
<proteinExistence type="predicted"/>
<evidence type="ECO:0000256" key="1">
    <source>
        <dbReference type="SAM" id="MobiDB-lite"/>
    </source>
</evidence>
<dbReference type="OrthoDB" id="10608426at2759"/>
<dbReference type="VEuPathDB" id="FungiDB:BO80DRAFT_141050"/>
<dbReference type="EMBL" id="KZ824448">
    <property type="protein sequence ID" value="RAK99203.1"/>
    <property type="molecule type" value="Genomic_DNA"/>
</dbReference>
<evidence type="ECO:0000313" key="3">
    <source>
        <dbReference type="Proteomes" id="UP000249402"/>
    </source>
</evidence>
<reference evidence="2 3" key="1">
    <citation type="submission" date="2018-02" db="EMBL/GenBank/DDBJ databases">
        <title>The genomes of Aspergillus section Nigri reveals drivers in fungal speciation.</title>
        <authorList>
            <consortium name="DOE Joint Genome Institute"/>
            <person name="Vesth T.C."/>
            <person name="Nybo J."/>
            <person name="Theobald S."/>
            <person name="Brandl J."/>
            <person name="Frisvad J.C."/>
            <person name="Nielsen K.F."/>
            <person name="Lyhne E.K."/>
            <person name="Kogle M.E."/>
            <person name="Kuo A."/>
            <person name="Riley R."/>
            <person name="Clum A."/>
            <person name="Nolan M."/>
            <person name="Lipzen A."/>
            <person name="Salamov A."/>
            <person name="Henrissat B."/>
            <person name="Wiebenga A."/>
            <person name="De vries R.P."/>
            <person name="Grigoriev I.V."/>
            <person name="Mortensen U.H."/>
            <person name="Andersen M.R."/>
            <person name="Baker S.E."/>
        </authorList>
    </citation>
    <scope>NUCLEOTIDE SEQUENCE [LARGE SCALE GENOMIC DNA]</scope>
    <source>
        <strain evidence="2 3">CBS 121593</strain>
    </source>
</reference>
<name>A0A395GYU7_9EURO</name>
<gene>
    <name evidence="2" type="ORF">BO80DRAFT_141050</name>
</gene>
<dbReference type="AlphaFoldDB" id="A0A395GYU7"/>
<feature type="region of interest" description="Disordered" evidence="1">
    <location>
        <begin position="64"/>
        <end position="121"/>
    </location>
</feature>